<dbReference type="InterPro" id="IPR007278">
    <property type="entry name" value="DUF397"/>
</dbReference>
<protein>
    <submittedName>
        <fullName evidence="3">DUF397 domain-containing protein</fullName>
    </submittedName>
</protein>
<dbReference type="EMBL" id="CP108318">
    <property type="protein sequence ID" value="WTW63369.1"/>
    <property type="molecule type" value="Genomic_DNA"/>
</dbReference>
<name>A0AAU2V884_9ACTN</name>
<sequence length="66" mass="6859">MASSKADLSSASWFKSTYSNSDGGDCVEIADGLPGLVPVRDSKVQEGPVLLFPAPAWAAFVTDLKG</sequence>
<feature type="domain" description="DUF397" evidence="2">
    <location>
        <begin position="11"/>
        <end position="65"/>
    </location>
</feature>
<gene>
    <name evidence="3" type="ORF">OG549_23465</name>
</gene>
<evidence type="ECO:0000313" key="3">
    <source>
        <dbReference type="EMBL" id="WTW63369.1"/>
    </source>
</evidence>
<proteinExistence type="predicted"/>
<dbReference type="AlphaFoldDB" id="A0AAU2V884"/>
<organism evidence="3">
    <name type="scientific">Streptomyces sp. NBC_00003</name>
    <dbReference type="NCBI Taxonomy" id="2903608"/>
    <lineage>
        <taxon>Bacteria</taxon>
        <taxon>Bacillati</taxon>
        <taxon>Actinomycetota</taxon>
        <taxon>Actinomycetes</taxon>
        <taxon>Kitasatosporales</taxon>
        <taxon>Streptomycetaceae</taxon>
        <taxon>Streptomyces</taxon>
    </lineage>
</organism>
<accession>A0AAU2V884</accession>
<evidence type="ECO:0000256" key="1">
    <source>
        <dbReference type="SAM" id="MobiDB-lite"/>
    </source>
</evidence>
<dbReference type="Pfam" id="PF04149">
    <property type="entry name" value="DUF397"/>
    <property type="match status" value="1"/>
</dbReference>
<reference evidence="3" key="1">
    <citation type="submission" date="2022-10" db="EMBL/GenBank/DDBJ databases">
        <title>The complete genomes of actinobacterial strains from the NBC collection.</title>
        <authorList>
            <person name="Joergensen T.S."/>
            <person name="Alvarez Arevalo M."/>
            <person name="Sterndorff E.B."/>
            <person name="Faurdal D."/>
            <person name="Vuksanovic O."/>
            <person name="Mourched A.-S."/>
            <person name="Charusanti P."/>
            <person name="Shaw S."/>
            <person name="Blin K."/>
            <person name="Weber T."/>
        </authorList>
    </citation>
    <scope>NUCLEOTIDE SEQUENCE</scope>
    <source>
        <strain evidence="3">NBC_00003</strain>
    </source>
</reference>
<evidence type="ECO:0000259" key="2">
    <source>
        <dbReference type="Pfam" id="PF04149"/>
    </source>
</evidence>
<feature type="region of interest" description="Disordered" evidence="1">
    <location>
        <begin position="1"/>
        <end position="22"/>
    </location>
</feature>